<proteinExistence type="predicted"/>
<dbReference type="AlphaFoldDB" id="A0A7S3MB75"/>
<reference evidence="2" key="1">
    <citation type="submission" date="2021-01" db="EMBL/GenBank/DDBJ databases">
        <authorList>
            <person name="Corre E."/>
            <person name="Pelletier E."/>
            <person name="Niang G."/>
            <person name="Scheremetjew M."/>
            <person name="Finn R."/>
            <person name="Kale V."/>
            <person name="Holt S."/>
            <person name="Cochrane G."/>
            <person name="Meng A."/>
            <person name="Brown T."/>
            <person name="Cohen L."/>
        </authorList>
    </citation>
    <scope>NUCLEOTIDE SEQUENCE</scope>
    <source>
        <strain evidence="2">CCAP 955/1</strain>
    </source>
</reference>
<evidence type="ECO:0000259" key="1">
    <source>
        <dbReference type="Pfam" id="PF13391"/>
    </source>
</evidence>
<dbReference type="Pfam" id="PF13391">
    <property type="entry name" value="HNH_2"/>
    <property type="match status" value="1"/>
</dbReference>
<accession>A0A7S3MB75</accession>
<gene>
    <name evidence="2" type="ORF">SELO1098_LOCUS22970</name>
</gene>
<evidence type="ECO:0000313" key="2">
    <source>
        <dbReference type="EMBL" id="CAE0294118.1"/>
    </source>
</evidence>
<feature type="domain" description="HNH nuclease" evidence="1">
    <location>
        <begin position="91"/>
        <end position="153"/>
    </location>
</feature>
<name>A0A7S3MB75_9STRA</name>
<sequence>MDAQAALLDEVKKCMQDGIAMVKSEVKSEVAAVKSMVQDEVGPLLHDAKLRRMKLLDPWRSMSHTTPRDEKFKPRLVDFYNCGAQEGWVWCQVLREPLPSDQVSAAHIWPWSTRGEGLHEFGLQEKDVNHERNGLLLAKSIEEAFDRKQLCFVYNFLNGKFIVSVLDDSIKETKVCESSSKKFKDLHEKELWTNEGESIPFRRLLSWHAARTFDRFNLLPDFKPYHNASMGQLGFKVPLEVGMLKTMVEEGMAASDKLDATSTA</sequence>
<dbReference type="EMBL" id="HBIC01044840">
    <property type="protein sequence ID" value="CAE0294118.1"/>
    <property type="molecule type" value="Transcribed_RNA"/>
</dbReference>
<protein>
    <recommendedName>
        <fullName evidence="1">HNH nuclease domain-containing protein</fullName>
    </recommendedName>
</protein>
<dbReference type="InterPro" id="IPR003615">
    <property type="entry name" value="HNH_nuc"/>
</dbReference>
<organism evidence="2">
    <name type="scientific">Spumella elongata</name>
    <dbReference type="NCBI Taxonomy" id="89044"/>
    <lineage>
        <taxon>Eukaryota</taxon>
        <taxon>Sar</taxon>
        <taxon>Stramenopiles</taxon>
        <taxon>Ochrophyta</taxon>
        <taxon>Chrysophyceae</taxon>
        <taxon>Chromulinales</taxon>
        <taxon>Chromulinaceae</taxon>
        <taxon>Spumella</taxon>
    </lineage>
</organism>